<dbReference type="AlphaFoldDB" id="A0AAE3CL19"/>
<reference evidence="3" key="1">
    <citation type="journal article" date="2021" name="ISME J.">
        <title>Genomic evolution of the class Acidithiobacillia: deep-branching Proteobacteria living in extreme acidic conditions.</title>
        <authorList>
            <person name="Moya-Beltran A."/>
            <person name="Beard S."/>
            <person name="Rojas-Villalobos C."/>
            <person name="Issotta F."/>
            <person name="Gallardo Y."/>
            <person name="Ulloa R."/>
            <person name="Giaveno A."/>
            <person name="Degli Esposti M."/>
            <person name="Johnson D.B."/>
            <person name="Quatrini R."/>
        </authorList>
    </citation>
    <scope>NUCLEOTIDE SEQUENCE</scope>
    <source>
        <strain evidence="3">VAN18-1</strain>
    </source>
</reference>
<sequence>MLWQPGVCATWTRVGAACDDLTPASRASQQWSLHGLWASRPQQLIASGMEPKTWWQHGCFWFQNQSTAPHDSCSLPSLELSPAVSSELSANMPMRKVCLDRHEYYKHEACFGEKPDPFFQTALRLLGDVNASSFTAYVRDHRGQWVKRNDLLRAYTTAFHLPNAESLELRCESSDNHSGHELQGEGTILTEAWITIRANALQEFPRPGAFMAGRKGNCAKLIHILP</sequence>
<dbReference type="InterPro" id="IPR001568">
    <property type="entry name" value="RNase_T2-like"/>
</dbReference>
<organism evidence="3 4">
    <name type="scientific">Igneacidithiobacillus copahuensis</name>
    <dbReference type="NCBI Taxonomy" id="2724909"/>
    <lineage>
        <taxon>Bacteria</taxon>
        <taxon>Pseudomonadati</taxon>
        <taxon>Pseudomonadota</taxon>
        <taxon>Acidithiobacillia</taxon>
        <taxon>Acidithiobacillales</taxon>
        <taxon>Acidithiobacillaceae</taxon>
        <taxon>Igneacidithiobacillus</taxon>
    </lineage>
</organism>
<dbReference type="Pfam" id="PF00445">
    <property type="entry name" value="Ribonuclease_T2"/>
    <property type="match status" value="1"/>
</dbReference>
<comment type="similarity">
    <text evidence="1 2">Belongs to the RNase T2 family.</text>
</comment>
<dbReference type="SUPFAM" id="SSF55895">
    <property type="entry name" value="Ribonuclease Rh-like"/>
    <property type="match status" value="1"/>
</dbReference>
<evidence type="ECO:0000256" key="1">
    <source>
        <dbReference type="ARBA" id="ARBA00007469"/>
    </source>
</evidence>
<keyword evidence="4" id="KW-1185">Reference proteome</keyword>
<dbReference type="GO" id="GO:0033897">
    <property type="term" value="F:ribonuclease T2 activity"/>
    <property type="evidence" value="ECO:0007669"/>
    <property type="project" value="InterPro"/>
</dbReference>
<dbReference type="Proteomes" id="UP001197378">
    <property type="component" value="Unassembled WGS sequence"/>
</dbReference>
<evidence type="ECO:0000313" key="4">
    <source>
        <dbReference type="Proteomes" id="UP001197378"/>
    </source>
</evidence>
<name>A0AAE3CL19_9PROT</name>
<proteinExistence type="inferred from homology"/>
<gene>
    <name evidence="3" type="ORF">HFQ13_12845</name>
</gene>
<evidence type="ECO:0000313" key="3">
    <source>
        <dbReference type="EMBL" id="MBU2789080.1"/>
    </source>
</evidence>
<comment type="caution">
    <text evidence="3">The sequence shown here is derived from an EMBL/GenBank/DDBJ whole genome shotgun (WGS) entry which is preliminary data.</text>
</comment>
<accession>A0AAE3CL19</accession>
<evidence type="ECO:0000256" key="2">
    <source>
        <dbReference type="RuleBase" id="RU004328"/>
    </source>
</evidence>
<dbReference type="Gene3D" id="3.90.730.10">
    <property type="entry name" value="Ribonuclease T2-like"/>
    <property type="match status" value="1"/>
</dbReference>
<protein>
    <submittedName>
        <fullName evidence="3">Ribonuclease I</fullName>
    </submittedName>
</protein>
<dbReference type="EMBL" id="JAAXYO010000182">
    <property type="protein sequence ID" value="MBU2789080.1"/>
    <property type="molecule type" value="Genomic_DNA"/>
</dbReference>
<dbReference type="GO" id="GO:0003723">
    <property type="term" value="F:RNA binding"/>
    <property type="evidence" value="ECO:0007669"/>
    <property type="project" value="InterPro"/>
</dbReference>
<dbReference type="InterPro" id="IPR036430">
    <property type="entry name" value="RNase_T2-like_sf"/>
</dbReference>